<dbReference type="Gene3D" id="3.30.300.130">
    <property type="entry name" value="Fe-S cluster assembly (FSCA)"/>
    <property type="match status" value="1"/>
</dbReference>
<gene>
    <name evidence="2" type="ORF">B0I27_10495</name>
</gene>
<dbReference type="Proteomes" id="UP000238034">
    <property type="component" value="Unassembled WGS sequence"/>
</dbReference>
<dbReference type="Pfam" id="PF01883">
    <property type="entry name" value="FeS_assembly_P"/>
    <property type="match status" value="1"/>
</dbReference>
<evidence type="ECO:0000259" key="1">
    <source>
        <dbReference type="Pfam" id="PF01883"/>
    </source>
</evidence>
<dbReference type="InterPro" id="IPR034904">
    <property type="entry name" value="FSCA_dom_sf"/>
</dbReference>
<sequence length="110" mass="12630">MKEFNITNQSSFKELQIIESLRTVLDPELQINVIDMGLIYHIDANPQSDSIKIQMTLSSSHCPMGEAILKSVQNRIETDFPGSEVHVELVWEPQWTYEKITEEGLKQLGR</sequence>
<dbReference type="SUPFAM" id="SSF117916">
    <property type="entry name" value="Fe-S cluster assembly (FSCA) domain-like"/>
    <property type="match status" value="1"/>
</dbReference>
<reference evidence="2 3" key="1">
    <citation type="submission" date="2018-03" db="EMBL/GenBank/DDBJ databases">
        <title>Genomic Encyclopedia of Type Strains, Phase III (KMG-III): the genomes of soil and plant-associated and newly described type strains.</title>
        <authorList>
            <person name="Whitman W."/>
        </authorList>
    </citation>
    <scope>NUCLEOTIDE SEQUENCE [LARGE SCALE GENOMIC DNA]</scope>
    <source>
        <strain evidence="2 3">CGMCC 1.9313</strain>
    </source>
</reference>
<dbReference type="InterPro" id="IPR052339">
    <property type="entry name" value="Fe-S_Maturation_MIP18"/>
</dbReference>
<protein>
    <submittedName>
        <fullName evidence="2">Metal-sulfur cluster biosynthetic enzyme</fullName>
    </submittedName>
</protein>
<accession>A0A2T0U591</accession>
<dbReference type="OrthoDB" id="9805360at2"/>
<dbReference type="PANTHER" id="PTHR42831:SF1">
    <property type="entry name" value="FE-S PROTEIN MATURATION AUXILIARY FACTOR YITW"/>
    <property type="match status" value="1"/>
</dbReference>
<feature type="domain" description="MIP18 family-like" evidence="1">
    <location>
        <begin position="16"/>
        <end position="86"/>
    </location>
</feature>
<dbReference type="EMBL" id="PVTH01000004">
    <property type="protein sequence ID" value="PRY53087.1"/>
    <property type="molecule type" value="Genomic_DNA"/>
</dbReference>
<keyword evidence="3" id="KW-1185">Reference proteome</keyword>
<evidence type="ECO:0000313" key="2">
    <source>
        <dbReference type="EMBL" id="PRY53087.1"/>
    </source>
</evidence>
<dbReference type="AlphaFoldDB" id="A0A2T0U591"/>
<evidence type="ECO:0000313" key="3">
    <source>
        <dbReference type="Proteomes" id="UP000238034"/>
    </source>
</evidence>
<dbReference type="InterPro" id="IPR002744">
    <property type="entry name" value="MIP18-like"/>
</dbReference>
<proteinExistence type="predicted"/>
<dbReference type="PANTHER" id="PTHR42831">
    <property type="entry name" value="FE-S PROTEIN MATURATION AUXILIARY FACTOR YITW"/>
    <property type="match status" value="1"/>
</dbReference>
<name>A0A2T0U591_9SPHI</name>
<comment type="caution">
    <text evidence="2">The sequence shown here is derived from an EMBL/GenBank/DDBJ whole genome shotgun (WGS) entry which is preliminary data.</text>
</comment>
<dbReference type="RefSeq" id="WP_106292670.1">
    <property type="nucleotide sequence ID" value="NZ_PVTH01000004.1"/>
</dbReference>
<organism evidence="2 3">
    <name type="scientific">Arcticibacter pallidicorallinus</name>
    <dbReference type="NCBI Taxonomy" id="1259464"/>
    <lineage>
        <taxon>Bacteria</taxon>
        <taxon>Pseudomonadati</taxon>
        <taxon>Bacteroidota</taxon>
        <taxon>Sphingobacteriia</taxon>
        <taxon>Sphingobacteriales</taxon>
        <taxon>Sphingobacteriaceae</taxon>
        <taxon>Arcticibacter</taxon>
    </lineage>
</organism>